<dbReference type="Proteomes" id="UP000663088">
    <property type="component" value="Chromosome"/>
</dbReference>
<feature type="compositionally biased region" description="Polar residues" evidence="1">
    <location>
        <begin position="33"/>
        <end position="45"/>
    </location>
</feature>
<accession>A0ABX7PV58</accession>
<gene>
    <name evidence="3" type="ORF">EM20IM_09615</name>
</gene>
<feature type="signal peptide" evidence="2">
    <location>
        <begin position="1"/>
        <end position="26"/>
    </location>
</feature>
<evidence type="ECO:0000256" key="2">
    <source>
        <dbReference type="SAM" id="SignalP"/>
    </source>
</evidence>
<keyword evidence="2" id="KW-0732">Signal</keyword>
<feature type="chain" id="PRO_5047427541" evidence="2">
    <location>
        <begin position="27"/>
        <end position="134"/>
    </location>
</feature>
<evidence type="ECO:0000256" key="1">
    <source>
        <dbReference type="SAM" id="MobiDB-lite"/>
    </source>
</evidence>
<feature type="region of interest" description="Disordered" evidence="1">
    <location>
        <begin position="29"/>
        <end position="50"/>
    </location>
</feature>
<evidence type="ECO:0000313" key="3">
    <source>
        <dbReference type="EMBL" id="QSR86710.1"/>
    </source>
</evidence>
<sequence>MMKINLFPFALFFLGACFTFPFESWAGKGKPTDSLTQKNSAQNKNGLKDQKVAELKKKHNRIVKIFEDWQQAVAKENQKTAAALHQEYLKEQQEFQKKWKSWEKEMQAHLKKAEKAIGDEAGKIQEEMNKAAEQ</sequence>
<dbReference type="PROSITE" id="PS51257">
    <property type="entry name" value="PROKAR_LIPOPROTEIN"/>
    <property type="match status" value="1"/>
</dbReference>
<protein>
    <submittedName>
        <fullName evidence="3">Uncharacterized protein</fullName>
    </submittedName>
</protein>
<proteinExistence type="predicted"/>
<organism evidence="3 4">
    <name type="scientific">Candidatus Methylacidiphilum infernorum</name>
    <dbReference type="NCBI Taxonomy" id="511746"/>
    <lineage>
        <taxon>Bacteria</taxon>
        <taxon>Pseudomonadati</taxon>
        <taxon>Verrucomicrobiota</taxon>
        <taxon>Methylacidiphilae</taxon>
        <taxon>Methylacidiphilales</taxon>
        <taxon>Methylacidiphilaceae</taxon>
        <taxon>Methylacidiphilum (ex Ratnadevi et al. 2023)</taxon>
    </lineage>
</organism>
<dbReference type="RefSeq" id="WP_206846705.1">
    <property type="nucleotide sequence ID" value="NZ_CP065956.1"/>
</dbReference>
<evidence type="ECO:0000313" key="4">
    <source>
        <dbReference type="Proteomes" id="UP000663088"/>
    </source>
</evidence>
<name>A0ABX7PV58_9BACT</name>
<dbReference type="EMBL" id="CP065956">
    <property type="protein sequence ID" value="QSR86710.1"/>
    <property type="molecule type" value="Genomic_DNA"/>
</dbReference>
<keyword evidence="4" id="KW-1185">Reference proteome</keyword>
<reference evidence="3 4" key="1">
    <citation type="submission" date="2020-12" db="EMBL/GenBank/DDBJ databases">
        <authorList>
            <person name="Awala S.I."/>
            <person name="Gwak J.-H."/>
            <person name="Kim S.-J."/>
            <person name="Rhee S.-K."/>
        </authorList>
    </citation>
    <scope>NUCLEOTIDE SEQUENCE [LARGE SCALE GENOMIC DNA]</scope>
    <source>
        <strain evidence="3 4">IT5</strain>
    </source>
</reference>